<keyword evidence="5" id="KW-1185">Reference proteome</keyword>
<feature type="transmembrane region" description="Helical" evidence="2">
    <location>
        <begin position="158"/>
        <end position="182"/>
    </location>
</feature>
<name>A0A848FJK6_9BURK</name>
<keyword evidence="2" id="KW-0472">Membrane</keyword>
<reference evidence="4 5" key="1">
    <citation type="submission" date="2020-04" db="EMBL/GenBank/DDBJ databases">
        <title>Azohydromonas sp. isolated from soil.</title>
        <authorList>
            <person name="Dahal R.H."/>
        </authorList>
    </citation>
    <scope>NUCLEOTIDE SEQUENCE [LARGE SCALE GENOMIC DNA]</scope>
    <source>
        <strain evidence="4 5">G-1-1-14</strain>
    </source>
</reference>
<gene>
    <name evidence="4" type="ORF">HHL10_26415</name>
</gene>
<dbReference type="AlphaFoldDB" id="A0A848FJK6"/>
<evidence type="ECO:0000313" key="4">
    <source>
        <dbReference type="EMBL" id="NML18509.1"/>
    </source>
</evidence>
<dbReference type="EMBL" id="JABBFW010000033">
    <property type="protein sequence ID" value="NML18509.1"/>
    <property type="molecule type" value="Genomic_DNA"/>
</dbReference>
<evidence type="ECO:0000256" key="1">
    <source>
        <dbReference type="SAM" id="MobiDB-lite"/>
    </source>
</evidence>
<keyword evidence="2" id="KW-0812">Transmembrane</keyword>
<dbReference type="Proteomes" id="UP000574067">
    <property type="component" value="Unassembled WGS sequence"/>
</dbReference>
<comment type="caution">
    <text evidence="4">The sequence shown here is derived from an EMBL/GenBank/DDBJ whole genome shotgun (WGS) entry which is preliminary data.</text>
</comment>
<organism evidence="4 5">
    <name type="scientific">Azohydromonas caseinilytica</name>
    <dbReference type="NCBI Taxonomy" id="2728836"/>
    <lineage>
        <taxon>Bacteria</taxon>
        <taxon>Pseudomonadati</taxon>
        <taxon>Pseudomonadota</taxon>
        <taxon>Betaproteobacteria</taxon>
        <taxon>Burkholderiales</taxon>
        <taxon>Sphaerotilaceae</taxon>
        <taxon>Azohydromonas</taxon>
    </lineage>
</organism>
<feature type="region of interest" description="Disordered" evidence="1">
    <location>
        <begin position="309"/>
        <end position="330"/>
    </location>
</feature>
<protein>
    <recommendedName>
        <fullName evidence="3">YscD/Y4YQ C-terminal domain-containing protein</fullName>
    </recommendedName>
</protein>
<evidence type="ECO:0000313" key="5">
    <source>
        <dbReference type="Proteomes" id="UP000574067"/>
    </source>
</evidence>
<dbReference type="InterPro" id="IPR057770">
    <property type="entry name" value="YscD/Y4YQ_C"/>
</dbReference>
<evidence type="ECO:0000256" key="2">
    <source>
        <dbReference type="SAM" id="Phobius"/>
    </source>
</evidence>
<proteinExistence type="predicted"/>
<keyword evidence="2" id="KW-1133">Transmembrane helix</keyword>
<feature type="compositionally biased region" description="Pro residues" evidence="1">
    <location>
        <begin position="316"/>
        <end position="325"/>
    </location>
</feature>
<evidence type="ECO:0000259" key="3">
    <source>
        <dbReference type="Pfam" id="PF23893"/>
    </source>
</evidence>
<dbReference type="Pfam" id="PF23893">
    <property type="entry name" value="Y4YQ_C"/>
    <property type="match status" value="1"/>
</dbReference>
<feature type="domain" description="YscD/Y4YQ C-terminal" evidence="3">
    <location>
        <begin position="337"/>
        <end position="379"/>
    </location>
</feature>
<sequence length="383" mass="39832">MDSNAFNSDNAPLELRVLEGPQAGARAPLAGTCLLALADGSAADEEADLLLHDAAGQAARVRIAAAGGHALLEVLAGTVELDGEPLEAGRVAPWPMQARLRLGTTLLAFGPAGREHGDAADAEPKSEAQATAEAWAAAQARSGGLPAMVKRRGRAAAWMLPAGLFATLGGLAALTLALVWGAGNKAPAPAKPPALVEALQGSEFASLDVVRDASGRPEIRGRLATLAERARLDAWLAARQFTPAVQVQVDEGLARDVTNTFRVNGVAVQARVLGAGEVAVEASEPDAQRLERAQEVVRRDVRGLRQLAVANRAKPEPPPAPPVPDDPGKRIASLVPGDPAYLVTADGARYFVGAMLPTGHRITRIDGQRVTLERAGEESSLNF</sequence>
<accession>A0A848FJK6</accession>
<dbReference type="RefSeq" id="WP_169163400.1">
    <property type="nucleotide sequence ID" value="NZ_JABBFW010000033.1"/>
</dbReference>